<dbReference type="Pfam" id="PF10031">
    <property type="entry name" value="DUF2273"/>
    <property type="match status" value="1"/>
</dbReference>
<feature type="transmembrane region" description="Helical" evidence="1">
    <location>
        <begin position="6"/>
        <end position="39"/>
    </location>
</feature>
<accession>A0A0R2C8Q1</accession>
<evidence type="ECO:0000256" key="1">
    <source>
        <dbReference type="SAM" id="Phobius"/>
    </source>
</evidence>
<organism evidence="2 3">
    <name type="scientific">Liquorilactobacillus vini DSM 20605</name>
    <dbReference type="NCBI Taxonomy" id="1133569"/>
    <lineage>
        <taxon>Bacteria</taxon>
        <taxon>Bacillati</taxon>
        <taxon>Bacillota</taxon>
        <taxon>Bacilli</taxon>
        <taxon>Lactobacillales</taxon>
        <taxon>Lactobacillaceae</taxon>
        <taxon>Liquorilactobacillus</taxon>
    </lineage>
</organism>
<reference evidence="2 3" key="1">
    <citation type="journal article" date="2015" name="Genome Announc.">
        <title>Expanding the biotechnology potential of lactobacilli through comparative genomics of 213 strains and associated genera.</title>
        <authorList>
            <person name="Sun Z."/>
            <person name="Harris H.M."/>
            <person name="McCann A."/>
            <person name="Guo C."/>
            <person name="Argimon S."/>
            <person name="Zhang W."/>
            <person name="Yang X."/>
            <person name="Jeffery I.B."/>
            <person name="Cooney J.C."/>
            <person name="Kagawa T.F."/>
            <person name="Liu W."/>
            <person name="Song Y."/>
            <person name="Salvetti E."/>
            <person name="Wrobel A."/>
            <person name="Rasinkangas P."/>
            <person name="Parkhill J."/>
            <person name="Rea M.C."/>
            <person name="O'Sullivan O."/>
            <person name="Ritari J."/>
            <person name="Douillard F.P."/>
            <person name="Paul Ross R."/>
            <person name="Yang R."/>
            <person name="Briner A.E."/>
            <person name="Felis G.E."/>
            <person name="de Vos W.M."/>
            <person name="Barrangou R."/>
            <person name="Klaenhammer T.R."/>
            <person name="Caufield P.W."/>
            <person name="Cui Y."/>
            <person name="Zhang H."/>
            <person name="O'Toole P.W."/>
        </authorList>
    </citation>
    <scope>NUCLEOTIDE SEQUENCE [LARGE SCALE GENOMIC DNA]</scope>
    <source>
        <strain evidence="2 3">DSM 20605</strain>
    </source>
</reference>
<protein>
    <recommendedName>
        <fullName evidence="4">Small integral membrane protein</fullName>
    </recommendedName>
</protein>
<proteinExistence type="predicted"/>
<keyword evidence="1" id="KW-0812">Transmembrane</keyword>
<evidence type="ECO:0000313" key="3">
    <source>
        <dbReference type="Proteomes" id="UP000051576"/>
    </source>
</evidence>
<keyword evidence="1" id="KW-0472">Membrane</keyword>
<dbReference type="InterPro" id="IPR018730">
    <property type="entry name" value="DUF2273"/>
</dbReference>
<sequence length="59" mass="6566">MSQMMFGSLLGVILGLAWVLAGFWSMILVAFLAIIGALIGKFLDIQHLKEELIRFLSNQ</sequence>
<dbReference type="Proteomes" id="UP000051576">
    <property type="component" value="Unassembled WGS sequence"/>
</dbReference>
<keyword evidence="1" id="KW-1133">Transmembrane helix</keyword>
<gene>
    <name evidence="2" type="ORF">FD21_GL002047</name>
</gene>
<dbReference type="eggNOG" id="ENOG5032A5U">
    <property type="taxonomic scope" value="Bacteria"/>
</dbReference>
<comment type="caution">
    <text evidence="2">The sequence shown here is derived from an EMBL/GenBank/DDBJ whole genome shotgun (WGS) entry which is preliminary data.</text>
</comment>
<dbReference type="EMBL" id="AYYX01000082">
    <property type="protein sequence ID" value="KRM84326.1"/>
    <property type="molecule type" value="Genomic_DNA"/>
</dbReference>
<evidence type="ECO:0000313" key="2">
    <source>
        <dbReference type="EMBL" id="KRM84326.1"/>
    </source>
</evidence>
<name>A0A0R2C8Q1_9LACO</name>
<dbReference type="STRING" id="1133569.FD21_GL002047"/>
<keyword evidence="3" id="KW-1185">Reference proteome</keyword>
<evidence type="ECO:0008006" key="4">
    <source>
        <dbReference type="Google" id="ProtNLM"/>
    </source>
</evidence>
<dbReference type="RefSeq" id="WP_010581137.1">
    <property type="nucleotide sequence ID" value="NZ_AHYZ01000165.1"/>
</dbReference>
<dbReference type="PATRIC" id="fig|1133569.4.peg.2209"/>
<dbReference type="AlphaFoldDB" id="A0A0R2C8Q1"/>